<dbReference type="Pfam" id="PF13287">
    <property type="entry name" value="Fn3_assoc"/>
    <property type="match status" value="1"/>
</dbReference>
<feature type="domain" description="Secretion system C-terminal sorting" evidence="2">
    <location>
        <begin position="196"/>
        <end position="263"/>
    </location>
</feature>
<sequence>MSPGGTHYSNPYPVTVTGNGTIYYTTDGTTPTLSSSSTVNSLQVMINQNKEIKAFLVNGQGTSSVFTKKYYTGALPNSNIYFKPPSSWTNGACVMTDMVNPNSVNGGVVDVFWPGSQMQNTGCDGWYKSVGYYENANLRFTNCFIMENLPGAISTNIIPAGSTIYYDFTNGEISNPPTCLFLNTDEAQKNITLVKVYPNPVSDVLKINTNKDFKDYEIIDVTGKVISKNQLSSKEISISHLTSGNYFIKLKDQQGNVTLLKFIKK</sequence>
<organism evidence="3 4">
    <name type="scientific">Chryseobacterium glaciei</name>
    <dbReference type="NCBI Taxonomy" id="1685010"/>
    <lineage>
        <taxon>Bacteria</taxon>
        <taxon>Pseudomonadati</taxon>
        <taxon>Bacteroidota</taxon>
        <taxon>Flavobacteriia</taxon>
        <taxon>Flavobacteriales</taxon>
        <taxon>Weeksellaceae</taxon>
        <taxon>Chryseobacterium group</taxon>
        <taxon>Chryseobacterium</taxon>
    </lineage>
</organism>
<evidence type="ECO:0000259" key="2">
    <source>
        <dbReference type="Pfam" id="PF18962"/>
    </source>
</evidence>
<keyword evidence="1" id="KW-0732">Signal</keyword>
<reference evidence="3 4" key="1">
    <citation type="submission" date="2016-04" db="EMBL/GenBank/DDBJ databases">
        <title>Complete Genome Sequence of Chryseobacterium sp. IHBB 10212.</title>
        <authorList>
            <person name="Pal M."/>
            <person name="Swarnkar M.K."/>
            <person name="Kaushal K."/>
            <person name="Chhibber S."/>
            <person name="Singh A.K."/>
            <person name="Gulati A."/>
        </authorList>
    </citation>
    <scope>NUCLEOTIDE SEQUENCE [LARGE SCALE GENOMIC DNA]</scope>
    <source>
        <strain evidence="3 4">IHBB 10212</strain>
    </source>
</reference>
<dbReference type="InterPro" id="IPR026876">
    <property type="entry name" value="Fn3_assoc_repeat"/>
</dbReference>
<protein>
    <recommendedName>
        <fullName evidence="2">Secretion system C-terminal sorting domain-containing protein</fullName>
    </recommendedName>
</protein>
<dbReference type="InterPro" id="IPR026444">
    <property type="entry name" value="Secre_tail"/>
</dbReference>
<gene>
    <name evidence="3" type="ORF">A0O34_16240</name>
</gene>
<dbReference type="Pfam" id="PF18962">
    <property type="entry name" value="Por_Secre_tail"/>
    <property type="match status" value="1"/>
</dbReference>
<evidence type="ECO:0000313" key="4">
    <source>
        <dbReference type="Proteomes" id="UP000077824"/>
    </source>
</evidence>
<dbReference type="NCBIfam" id="TIGR04183">
    <property type="entry name" value="Por_Secre_tail"/>
    <property type="match status" value="1"/>
</dbReference>
<dbReference type="STRING" id="1685010.A0O34_16240"/>
<name>A0A172XYT7_9FLAO</name>
<accession>A0A172XYT7</accession>
<dbReference type="AlphaFoldDB" id="A0A172XYT7"/>
<proteinExistence type="predicted"/>
<evidence type="ECO:0000256" key="1">
    <source>
        <dbReference type="ARBA" id="ARBA00022729"/>
    </source>
</evidence>
<dbReference type="EMBL" id="CP015199">
    <property type="protein sequence ID" value="ANF51965.1"/>
    <property type="molecule type" value="Genomic_DNA"/>
</dbReference>
<dbReference type="KEGG" id="chh:A0O34_16240"/>
<dbReference type="Proteomes" id="UP000077824">
    <property type="component" value="Chromosome"/>
</dbReference>
<keyword evidence="4" id="KW-1185">Reference proteome</keyword>
<evidence type="ECO:0000313" key="3">
    <source>
        <dbReference type="EMBL" id="ANF51965.1"/>
    </source>
</evidence>